<dbReference type="WBParaSite" id="Hba_16231">
    <property type="protein sequence ID" value="Hba_16231"/>
    <property type="gene ID" value="Hba_16231"/>
</dbReference>
<keyword evidence="1" id="KW-1185">Reference proteome</keyword>
<evidence type="ECO:0000313" key="2">
    <source>
        <dbReference type="WBParaSite" id="Hba_16231"/>
    </source>
</evidence>
<organism evidence="1 2">
    <name type="scientific">Heterorhabditis bacteriophora</name>
    <name type="common">Entomopathogenic nematode worm</name>
    <dbReference type="NCBI Taxonomy" id="37862"/>
    <lineage>
        <taxon>Eukaryota</taxon>
        <taxon>Metazoa</taxon>
        <taxon>Ecdysozoa</taxon>
        <taxon>Nematoda</taxon>
        <taxon>Chromadorea</taxon>
        <taxon>Rhabditida</taxon>
        <taxon>Rhabditina</taxon>
        <taxon>Rhabditomorpha</taxon>
        <taxon>Strongyloidea</taxon>
        <taxon>Heterorhabditidae</taxon>
        <taxon>Heterorhabditis</taxon>
    </lineage>
</organism>
<accession>A0A1I7XFX7</accession>
<name>A0A1I7XFX7_HETBA</name>
<evidence type="ECO:0000313" key="1">
    <source>
        <dbReference type="Proteomes" id="UP000095283"/>
    </source>
</evidence>
<reference evidence="2" key="1">
    <citation type="submission" date="2016-11" db="UniProtKB">
        <authorList>
            <consortium name="WormBaseParasite"/>
        </authorList>
    </citation>
    <scope>IDENTIFICATION</scope>
</reference>
<sequence>MHDKSFIQLSSITQTSKERRMLRVATAVTRKWLFTRL</sequence>
<proteinExistence type="predicted"/>
<protein>
    <submittedName>
        <fullName evidence="2">Uncharacterized protein</fullName>
    </submittedName>
</protein>
<dbReference type="AlphaFoldDB" id="A0A1I7XFX7"/>
<dbReference type="Proteomes" id="UP000095283">
    <property type="component" value="Unplaced"/>
</dbReference>